<keyword evidence="2" id="KW-1185">Reference proteome</keyword>
<name>A0A135SGP5_9PEZI</name>
<comment type="caution">
    <text evidence="1">The sequence shown here is derived from an EMBL/GenBank/DDBJ whole genome shotgun (WGS) entry which is preliminary data.</text>
</comment>
<proteinExistence type="predicted"/>
<evidence type="ECO:0000313" key="2">
    <source>
        <dbReference type="Proteomes" id="UP000070054"/>
    </source>
</evidence>
<evidence type="ECO:0000313" key="1">
    <source>
        <dbReference type="EMBL" id="KXH35045.1"/>
    </source>
</evidence>
<dbReference type="AlphaFoldDB" id="A0A135SGP5"/>
<protein>
    <submittedName>
        <fullName evidence="1">Uncharacterized protein</fullName>
    </submittedName>
</protein>
<dbReference type="EMBL" id="JEMN01001514">
    <property type="protein sequence ID" value="KXH35045.1"/>
    <property type="molecule type" value="Genomic_DNA"/>
</dbReference>
<reference evidence="1 2" key="1">
    <citation type="submission" date="2014-02" db="EMBL/GenBank/DDBJ databases">
        <title>The genome sequence of Colletotrichum nymphaeae SA-01.</title>
        <authorList>
            <person name="Baroncelli R."/>
            <person name="Thon M.R."/>
        </authorList>
    </citation>
    <scope>NUCLEOTIDE SEQUENCE [LARGE SCALE GENOMIC DNA]</scope>
    <source>
        <strain evidence="1 2">SA-01</strain>
    </source>
</reference>
<gene>
    <name evidence="1" type="ORF">CNYM01_07832</name>
</gene>
<accession>A0A135SGP5</accession>
<sequence length="107" mass="11687">MVLIWVDRADRRLPTAPGICPELEFTDVPTSVCEDCPVDISRKILAPARGDVKIVGITASTTSIVKDAETHSVALLQCGGRSGSLRSEDQDEARYDLSLILDYLWIA</sequence>
<dbReference type="Proteomes" id="UP000070054">
    <property type="component" value="Unassembled WGS sequence"/>
</dbReference>
<organism evidence="1 2">
    <name type="scientific">Colletotrichum nymphaeae SA-01</name>
    <dbReference type="NCBI Taxonomy" id="1460502"/>
    <lineage>
        <taxon>Eukaryota</taxon>
        <taxon>Fungi</taxon>
        <taxon>Dikarya</taxon>
        <taxon>Ascomycota</taxon>
        <taxon>Pezizomycotina</taxon>
        <taxon>Sordariomycetes</taxon>
        <taxon>Hypocreomycetidae</taxon>
        <taxon>Glomerellales</taxon>
        <taxon>Glomerellaceae</taxon>
        <taxon>Colletotrichum</taxon>
        <taxon>Colletotrichum acutatum species complex</taxon>
    </lineage>
</organism>